<dbReference type="GO" id="GO:0016491">
    <property type="term" value="F:oxidoreductase activity"/>
    <property type="evidence" value="ECO:0007669"/>
    <property type="project" value="UniProtKB-KW"/>
</dbReference>
<dbReference type="InterPro" id="IPR036291">
    <property type="entry name" value="NAD(P)-bd_dom_sf"/>
</dbReference>
<evidence type="ECO:0000256" key="1">
    <source>
        <dbReference type="ARBA" id="ARBA00010928"/>
    </source>
</evidence>
<accession>A0A410WT02</accession>
<dbReference type="EMBL" id="JAMDMJ010000008">
    <property type="protein sequence ID" value="MCY9595616.1"/>
    <property type="molecule type" value="Genomic_DNA"/>
</dbReference>
<dbReference type="PANTHER" id="PTHR43708:SF5">
    <property type="entry name" value="CONSERVED EXPRESSED OXIDOREDUCTASE (EUROFUNG)-RELATED"/>
    <property type="match status" value="1"/>
</dbReference>
<sequence>MQSSSLRIGMIGLDTSHAVEFTKLLNDPEHPWHVPGGRVVIAYPGGSEDFELSRSRVRGFTEKLRGEYGVEIADSPAAVAAACDAILLESADGRVHAEQFRQITAYGKPVFVDKPLAVSSRDAGEIAALAVRHGAALLSSSSLRFAEGLTEALSDSEKGAVTGADCFGPLALEPTQPGLFWYGIHMVEMLYAALGPGCVHVTASAGESHEVVVGVWADGRIGTVRGSRAGSPAFGAVVHREGGSRAVDISADAKPFYASLLERVMELFRGGEPAVDMRETLEVIRFIEAANESRETGRRVRL</sequence>
<evidence type="ECO:0000313" key="6">
    <source>
        <dbReference type="Proteomes" id="UP000288943"/>
    </source>
</evidence>
<comment type="similarity">
    <text evidence="1">Belongs to the Gfo/Idh/MocA family.</text>
</comment>
<reference evidence="4 7" key="2">
    <citation type="submission" date="2022-05" db="EMBL/GenBank/DDBJ databases">
        <title>Genome Sequencing of Bee-Associated Microbes.</title>
        <authorList>
            <person name="Dunlap C."/>
        </authorList>
    </citation>
    <scope>NUCLEOTIDE SEQUENCE [LARGE SCALE GENOMIC DNA]</scope>
    <source>
        <strain evidence="4 7">NRRL B-23120</strain>
    </source>
</reference>
<dbReference type="RefSeq" id="WP_042229504.1">
    <property type="nucleotide sequence ID" value="NZ_CP026520.1"/>
</dbReference>
<feature type="domain" description="Gfo/Idh/MocA-like oxidoreductase N-terminal" evidence="3">
    <location>
        <begin position="62"/>
        <end position="137"/>
    </location>
</feature>
<gene>
    <name evidence="4" type="ORF">M5X16_07520</name>
    <name evidence="5" type="ORF">PC41400_06750</name>
</gene>
<proteinExistence type="inferred from homology"/>
<evidence type="ECO:0000313" key="5">
    <source>
        <dbReference type="EMBL" id="QAV17377.1"/>
    </source>
</evidence>
<dbReference type="OrthoDB" id="128220at2"/>
<dbReference type="EMBL" id="CP026520">
    <property type="protein sequence ID" value="QAV17377.1"/>
    <property type="molecule type" value="Genomic_DNA"/>
</dbReference>
<keyword evidence="7" id="KW-1185">Reference proteome</keyword>
<dbReference type="InterPro" id="IPR051317">
    <property type="entry name" value="Gfo/Idh/MocA_oxidoreduct"/>
</dbReference>
<organism evidence="5 6">
    <name type="scientific">Paenibacillus chitinolyticus</name>
    <dbReference type="NCBI Taxonomy" id="79263"/>
    <lineage>
        <taxon>Bacteria</taxon>
        <taxon>Bacillati</taxon>
        <taxon>Bacillota</taxon>
        <taxon>Bacilli</taxon>
        <taxon>Bacillales</taxon>
        <taxon>Paenibacillaceae</taxon>
        <taxon>Paenibacillus</taxon>
    </lineage>
</organism>
<dbReference type="SUPFAM" id="SSF51735">
    <property type="entry name" value="NAD(P)-binding Rossmann-fold domains"/>
    <property type="match status" value="1"/>
</dbReference>
<dbReference type="Gene3D" id="3.40.50.720">
    <property type="entry name" value="NAD(P)-binding Rossmann-like Domain"/>
    <property type="match status" value="1"/>
</dbReference>
<keyword evidence="2" id="KW-0560">Oxidoreductase</keyword>
<dbReference type="Proteomes" id="UP001527202">
    <property type="component" value="Unassembled WGS sequence"/>
</dbReference>
<dbReference type="InterPro" id="IPR000683">
    <property type="entry name" value="Gfo/Idh/MocA-like_OxRdtase_N"/>
</dbReference>
<dbReference type="Pfam" id="PF01408">
    <property type="entry name" value="GFO_IDH_MocA"/>
    <property type="match status" value="1"/>
</dbReference>
<evidence type="ECO:0000256" key="2">
    <source>
        <dbReference type="ARBA" id="ARBA00023002"/>
    </source>
</evidence>
<dbReference type="AlphaFoldDB" id="A0A410WT02"/>
<evidence type="ECO:0000313" key="4">
    <source>
        <dbReference type="EMBL" id="MCY9595616.1"/>
    </source>
</evidence>
<evidence type="ECO:0000259" key="3">
    <source>
        <dbReference type="Pfam" id="PF01408"/>
    </source>
</evidence>
<dbReference type="Gene3D" id="3.30.360.10">
    <property type="entry name" value="Dihydrodipicolinate Reductase, domain 2"/>
    <property type="match status" value="1"/>
</dbReference>
<name>A0A410WT02_9BACL</name>
<protein>
    <submittedName>
        <fullName evidence="4 5">Oxidoreductase</fullName>
    </submittedName>
</protein>
<dbReference type="PANTHER" id="PTHR43708">
    <property type="entry name" value="CONSERVED EXPRESSED OXIDOREDUCTASE (EUROFUNG)"/>
    <property type="match status" value="1"/>
</dbReference>
<evidence type="ECO:0000313" key="7">
    <source>
        <dbReference type="Proteomes" id="UP001527202"/>
    </source>
</evidence>
<dbReference type="Proteomes" id="UP000288943">
    <property type="component" value="Chromosome"/>
</dbReference>
<reference evidence="5 6" key="1">
    <citation type="submission" date="2018-01" db="EMBL/GenBank/DDBJ databases">
        <title>The whole genome sequencing and assembly of Paenibacillus chitinolyticus KCCM 41400 strain.</title>
        <authorList>
            <person name="Kim J.-Y."/>
            <person name="Park M.-K."/>
            <person name="Lee Y.-J."/>
            <person name="Yi H."/>
            <person name="Bahn Y.-S."/>
            <person name="Kim J.F."/>
            <person name="Lee D.-W."/>
        </authorList>
    </citation>
    <scope>NUCLEOTIDE SEQUENCE [LARGE SCALE GENOMIC DNA]</scope>
    <source>
        <strain evidence="5 6">KCCM 41400</strain>
    </source>
</reference>
<dbReference type="GeneID" id="95374517"/>
<dbReference type="KEGG" id="pchi:PC41400_06750"/>
<dbReference type="GO" id="GO:0000166">
    <property type="term" value="F:nucleotide binding"/>
    <property type="evidence" value="ECO:0007669"/>
    <property type="project" value="InterPro"/>
</dbReference>